<dbReference type="Proteomes" id="UP000640583">
    <property type="component" value="Unassembled WGS sequence"/>
</dbReference>
<proteinExistence type="predicted"/>
<evidence type="ECO:0000313" key="3">
    <source>
        <dbReference type="Proteomes" id="UP000640583"/>
    </source>
</evidence>
<protein>
    <submittedName>
        <fullName evidence="2">Aspartyl-trna synthetase</fullName>
    </submittedName>
</protein>
<dbReference type="InterPro" id="IPR010466">
    <property type="entry name" value="DUF1058"/>
</dbReference>
<evidence type="ECO:0000313" key="2">
    <source>
        <dbReference type="EMBL" id="MBI1494647.1"/>
    </source>
</evidence>
<name>A0A8J7LWQ1_9RHOB</name>
<keyword evidence="3" id="KW-1185">Reference proteome</keyword>
<feature type="signal peptide" evidence="1">
    <location>
        <begin position="1"/>
        <end position="19"/>
    </location>
</feature>
<dbReference type="AlphaFoldDB" id="A0A8J7LWQ1"/>
<feature type="chain" id="PRO_5035228122" evidence="1">
    <location>
        <begin position="20"/>
        <end position="165"/>
    </location>
</feature>
<organism evidence="2 3">
    <name type="scientific">Halocynthiibacter styelae</name>
    <dbReference type="NCBI Taxonomy" id="2761955"/>
    <lineage>
        <taxon>Bacteria</taxon>
        <taxon>Pseudomonadati</taxon>
        <taxon>Pseudomonadota</taxon>
        <taxon>Alphaproteobacteria</taxon>
        <taxon>Rhodobacterales</taxon>
        <taxon>Paracoccaceae</taxon>
        <taxon>Halocynthiibacter</taxon>
    </lineage>
</organism>
<reference evidence="2" key="1">
    <citation type="submission" date="2020-10" db="EMBL/GenBank/DDBJ databases">
        <title>Paenihalocynthiibacter styelae gen. nov., sp. nov., isolated from stalked sea squirt Styela clava.</title>
        <authorList>
            <person name="Kim Y.-O."/>
            <person name="Yoon J.-H."/>
        </authorList>
    </citation>
    <scope>NUCLEOTIDE SEQUENCE</scope>
    <source>
        <strain evidence="2">MYP1-1</strain>
    </source>
</reference>
<comment type="caution">
    <text evidence="2">The sequence shown here is derived from an EMBL/GenBank/DDBJ whole genome shotgun (WGS) entry which is preliminary data.</text>
</comment>
<gene>
    <name evidence="2" type="ORF">H1D41_13455</name>
</gene>
<dbReference type="Gene3D" id="2.30.30.40">
    <property type="entry name" value="SH3 Domains"/>
    <property type="match status" value="1"/>
</dbReference>
<sequence length="165" mass="18471">MILPALMVAMMLSSGVVRAEDDDARGPVTNLPIPRYVSMKASEANIRRGPGLTHRIDWVFQHRGMPLRITAEFSNWRRVEDQDGVGGWIHYSLLSGTRTVRVLEPLATMYSSASDSVRANAQIEGGAIARLMECEPEWCRISADGYRGWVRKDVIWGVAADEIRE</sequence>
<dbReference type="EMBL" id="JADCKQ010000010">
    <property type="protein sequence ID" value="MBI1494647.1"/>
    <property type="molecule type" value="Genomic_DNA"/>
</dbReference>
<evidence type="ECO:0000256" key="1">
    <source>
        <dbReference type="SAM" id="SignalP"/>
    </source>
</evidence>
<accession>A0A8J7LWQ1</accession>
<dbReference type="Pfam" id="PF06347">
    <property type="entry name" value="SH3_4"/>
    <property type="match status" value="2"/>
</dbReference>
<keyword evidence="1" id="KW-0732">Signal</keyword>